<dbReference type="AlphaFoldDB" id="A0AAD5RZ16"/>
<feature type="compositionally biased region" description="Basic and acidic residues" evidence="1">
    <location>
        <begin position="63"/>
        <end position="72"/>
    </location>
</feature>
<comment type="caution">
    <text evidence="2">The sequence shown here is derived from an EMBL/GenBank/DDBJ whole genome shotgun (WGS) entry which is preliminary data.</text>
</comment>
<organism evidence="2 3">
    <name type="scientific">Zalerion maritima</name>
    <dbReference type="NCBI Taxonomy" id="339359"/>
    <lineage>
        <taxon>Eukaryota</taxon>
        <taxon>Fungi</taxon>
        <taxon>Dikarya</taxon>
        <taxon>Ascomycota</taxon>
        <taxon>Pezizomycotina</taxon>
        <taxon>Sordariomycetes</taxon>
        <taxon>Lulworthiomycetidae</taxon>
        <taxon>Lulworthiales</taxon>
        <taxon>Lulworthiaceae</taxon>
        <taxon>Zalerion</taxon>
    </lineage>
</organism>
<dbReference type="Proteomes" id="UP001201980">
    <property type="component" value="Unassembled WGS sequence"/>
</dbReference>
<feature type="region of interest" description="Disordered" evidence="1">
    <location>
        <begin position="62"/>
        <end position="101"/>
    </location>
</feature>
<protein>
    <submittedName>
        <fullName evidence="2">Uncharacterized protein</fullName>
    </submittedName>
</protein>
<evidence type="ECO:0000313" key="3">
    <source>
        <dbReference type="Proteomes" id="UP001201980"/>
    </source>
</evidence>
<evidence type="ECO:0000256" key="1">
    <source>
        <dbReference type="SAM" id="MobiDB-lite"/>
    </source>
</evidence>
<accession>A0AAD5RZ16</accession>
<sequence length="101" mass="10876">MQDPKGCVVLFRVKTEDYNLEWLAEEGIYSYSGSNFQSPLLMGGGTPTTDDDDVAACGVLRQSTDRTSTDSPKRHRKCPTGVNPSAAGLNAHDRGKLDSGI</sequence>
<gene>
    <name evidence="2" type="ORF">MKZ38_000905</name>
</gene>
<name>A0AAD5RZ16_9PEZI</name>
<feature type="compositionally biased region" description="Basic and acidic residues" evidence="1">
    <location>
        <begin position="91"/>
        <end position="101"/>
    </location>
</feature>
<reference evidence="2" key="1">
    <citation type="submission" date="2022-07" db="EMBL/GenBank/DDBJ databases">
        <title>Draft genome sequence of Zalerion maritima ATCC 34329, a (micro)plastics degrading marine fungus.</title>
        <authorList>
            <person name="Paco A."/>
            <person name="Goncalves M.F.M."/>
            <person name="Rocha-Santos T.A.P."/>
            <person name="Alves A."/>
        </authorList>
    </citation>
    <scope>NUCLEOTIDE SEQUENCE</scope>
    <source>
        <strain evidence="2">ATCC 34329</strain>
    </source>
</reference>
<keyword evidence="3" id="KW-1185">Reference proteome</keyword>
<evidence type="ECO:0000313" key="2">
    <source>
        <dbReference type="EMBL" id="KAJ2906650.1"/>
    </source>
</evidence>
<proteinExistence type="predicted"/>
<dbReference type="EMBL" id="JAKWBI020000011">
    <property type="protein sequence ID" value="KAJ2906650.1"/>
    <property type="molecule type" value="Genomic_DNA"/>
</dbReference>